<feature type="transmembrane region" description="Helical" evidence="1">
    <location>
        <begin position="95"/>
        <end position="122"/>
    </location>
</feature>
<dbReference type="Proteomes" id="UP000028123">
    <property type="component" value="Unassembled WGS sequence"/>
</dbReference>
<gene>
    <name evidence="2" type="ORF">ET33_17760</name>
</gene>
<dbReference type="RefSeq" id="WP_036689283.1">
    <property type="nucleotide sequence ID" value="NZ_JNVM01000024.1"/>
</dbReference>
<evidence type="ECO:0000256" key="1">
    <source>
        <dbReference type="SAM" id="Phobius"/>
    </source>
</evidence>
<organism evidence="2 3">
    <name type="scientific">Paenibacillus tyrfis</name>
    <dbReference type="NCBI Taxonomy" id="1501230"/>
    <lineage>
        <taxon>Bacteria</taxon>
        <taxon>Bacillati</taxon>
        <taxon>Bacillota</taxon>
        <taxon>Bacilli</taxon>
        <taxon>Bacillales</taxon>
        <taxon>Paenibacillaceae</taxon>
        <taxon>Paenibacillus</taxon>
    </lineage>
</organism>
<feature type="transmembrane region" description="Helical" evidence="1">
    <location>
        <begin position="220"/>
        <end position="243"/>
    </location>
</feature>
<evidence type="ECO:0000313" key="2">
    <source>
        <dbReference type="EMBL" id="KEQ23204.1"/>
    </source>
</evidence>
<dbReference type="CDD" id="cd21807">
    <property type="entry name" value="ABC-2_lan_permease_MutE_EpiE-like"/>
    <property type="match status" value="1"/>
</dbReference>
<feature type="transmembrane region" description="Helical" evidence="1">
    <location>
        <begin position="134"/>
        <end position="154"/>
    </location>
</feature>
<evidence type="ECO:0008006" key="4">
    <source>
        <dbReference type="Google" id="ProtNLM"/>
    </source>
</evidence>
<accession>A0A081NXN1</accession>
<comment type="caution">
    <text evidence="2">The sequence shown here is derived from an EMBL/GenBank/DDBJ whole genome shotgun (WGS) entry which is preliminary data.</text>
</comment>
<dbReference type="AlphaFoldDB" id="A0A081NXN1"/>
<reference evidence="2 3" key="1">
    <citation type="submission" date="2014-06" db="EMBL/GenBank/DDBJ databases">
        <title>Draft genome sequence of Paenibacillus sp. MSt1.</title>
        <authorList>
            <person name="Aw Y.K."/>
            <person name="Ong K.S."/>
            <person name="Gan H.M."/>
            <person name="Lee S.M."/>
        </authorList>
    </citation>
    <scope>NUCLEOTIDE SEQUENCE [LARGE SCALE GENOMIC DNA]</scope>
    <source>
        <strain evidence="2 3">MSt1</strain>
    </source>
</reference>
<feature type="transmembrane region" description="Helical" evidence="1">
    <location>
        <begin position="15"/>
        <end position="34"/>
    </location>
</feature>
<keyword evidence="1" id="KW-1133">Transmembrane helix</keyword>
<dbReference type="InterPro" id="IPR021205">
    <property type="entry name" value="Lanti_perm_SpaE/MutE/EpiE-like"/>
</dbReference>
<dbReference type="eggNOG" id="COG4200">
    <property type="taxonomic scope" value="Bacteria"/>
</dbReference>
<name>A0A081NXN1_9BACL</name>
<keyword evidence="3" id="KW-1185">Reference proteome</keyword>
<dbReference type="OrthoDB" id="9776525at2"/>
<evidence type="ECO:0000313" key="3">
    <source>
        <dbReference type="Proteomes" id="UP000028123"/>
    </source>
</evidence>
<keyword evidence="1" id="KW-0472">Membrane</keyword>
<dbReference type="NCBIfam" id="TIGR03732">
    <property type="entry name" value="lanti_perm_MutE"/>
    <property type="match status" value="1"/>
</dbReference>
<protein>
    <recommendedName>
        <fullName evidence="4">Multidrug ABC transporter permease</fullName>
    </recommendedName>
</protein>
<sequence>MAYYDSEWLKYRRTLTPWLVVCGPLVFALAQMAFNMISPLENTWEHILMNVHNWWAIIGFPFGVILLTALAVFYERRSGALKVLNAYPLQPAKQYAAKFAVTSVHVLIASFVFVVFVFGLNFWAASGSVPWDSLLTGFLCAWLAGLAQIAIMLWIAHGFGFGLTVIVGFIGIVSGILMSEQPYWIMNPWAWPIRCLIPLFKFHTNGLPLEPDSPLQDPSLILIAVVLGIVSAGIVTGFGMLWYNRREVR</sequence>
<keyword evidence="1" id="KW-0812">Transmembrane</keyword>
<feature type="transmembrane region" description="Helical" evidence="1">
    <location>
        <begin position="161"/>
        <end position="179"/>
    </location>
</feature>
<dbReference type="Pfam" id="PF12730">
    <property type="entry name" value="ABC2_membrane_4"/>
    <property type="match status" value="1"/>
</dbReference>
<feature type="transmembrane region" description="Helical" evidence="1">
    <location>
        <begin position="54"/>
        <end position="74"/>
    </location>
</feature>
<proteinExistence type="predicted"/>
<dbReference type="EMBL" id="JNVM01000024">
    <property type="protein sequence ID" value="KEQ23204.1"/>
    <property type="molecule type" value="Genomic_DNA"/>
</dbReference>